<dbReference type="InterPro" id="IPR050938">
    <property type="entry name" value="Collagen_Structural_Proteins"/>
</dbReference>
<sequence>MPVFQFFQDALLRTKILRIDKDATAPAVEMQLLDENNVSEGEEIDFTNAVVTFTMRDGLGNAKVLNQAGTVEDILGSIFKYVWQVGDTNLAGIFFGQFTVVTVNDGIYKVPNDNKQRLKIIIGAIDSDAVSGVTTLGSTGPTGNTGLIGIQGVTGPTGIQGITGNTGPQGIIGPTGLKGDTGDIGPTGLQGIQGIIGPTGLKGDTGDVGA</sequence>
<evidence type="ECO:0008006" key="2">
    <source>
        <dbReference type="Google" id="ProtNLM"/>
    </source>
</evidence>
<name>A0A0F9FIP0_9ZZZZ</name>
<dbReference type="PANTHER" id="PTHR37456">
    <property type="entry name" value="SI:CH211-266K2.1"/>
    <property type="match status" value="1"/>
</dbReference>
<organism evidence="1">
    <name type="scientific">marine sediment metagenome</name>
    <dbReference type="NCBI Taxonomy" id="412755"/>
    <lineage>
        <taxon>unclassified sequences</taxon>
        <taxon>metagenomes</taxon>
        <taxon>ecological metagenomes</taxon>
    </lineage>
</organism>
<feature type="non-terminal residue" evidence="1">
    <location>
        <position position="210"/>
    </location>
</feature>
<dbReference type="InterPro" id="IPR008160">
    <property type="entry name" value="Collagen"/>
</dbReference>
<protein>
    <recommendedName>
        <fullName evidence="2">BppU N-terminal domain-containing protein</fullName>
    </recommendedName>
</protein>
<comment type="caution">
    <text evidence="1">The sequence shown here is derived from an EMBL/GenBank/DDBJ whole genome shotgun (WGS) entry which is preliminary data.</text>
</comment>
<reference evidence="1" key="1">
    <citation type="journal article" date="2015" name="Nature">
        <title>Complex archaea that bridge the gap between prokaryotes and eukaryotes.</title>
        <authorList>
            <person name="Spang A."/>
            <person name="Saw J.H."/>
            <person name="Jorgensen S.L."/>
            <person name="Zaremba-Niedzwiedzka K."/>
            <person name="Martijn J."/>
            <person name="Lind A.E."/>
            <person name="van Eijk R."/>
            <person name="Schleper C."/>
            <person name="Guy L."/>
            <person name="Ettema T.J."/>
        </authorList>
    </citation>
    <scope>NUCLEOTIDE SEQUENCE</scope>
</reference>
<dbReference type="AlphaFoldDB" id="A0A0F9FIP0"/>
<accession>A0A0F9FIP0</accession>
<gene>
    <name evidence="1" type="ORF">LCGC14_2300020</name>
</gene>
<dbReference type="Pfam" id="PF01391">
    <property type="entry name" value="Collagen"/>
    <property type="match status" value="1"/>
</dbReference>
<dbReference type="EMBL" id="LAZR01032405">
    <property type="protein sequence ID" value="KKL50987.1"/>
    <property type="molecule type" value="Genomic_DNA"/>
</dbReference>
<evidence type="ECO:0000313" key="1">
    <source>
        <dbReference type="EMBL" id="KKL50987.1"/>
    </source>
</evidence>
<proteinExistence type="predicted"/>
<dbReference type="PANTHER" id="PTHR37456:SF6">
    <property type="entry name" value="COLLAGEN ALPHA-1(XXIII) CHAIN-LIKE ISOFORM X2"/>
    <property type="match status" value="1"/>
</dbReference>